<evidence type="ECO:0000259" key="1">
    <source>
        <dbReference type="Pfam" id="PF05229"/>
    </source>
</evidence>
<evidence type="ECO:0000313" key="2">
    <source>
        <dbReference type="EMBL" id="BCM25870.1"/>
    </source>
</evidence>
<protein>
    <recommendedName>
        <fullName evidence="1">Spore coat protein U/FanG domain-containing protein</fullName>
    </recommendedName>
</protein>
<dbReference type="Pfam" id="PF05229">
    <property type="entry name" value="SCPU"/>
    <property type="match status" value="1"/>
</dbReference>
<evidence type="ECO:0000313" key="3">
    <source>
        <dbReference type="Proteomes" id="UP000826722"/>
    </source>
</evidence>
<sequence>MAGLGFLSDAQADATCLATSLGPIIIYDPADSAPRSGLGGISVTCTYVGLGTVGVAYQIQLSQGFSNNYLARNMRFLVTNSLVYNLYTDPAYSIIWGNGGSGTAMVSDSYTMGAGVILKSYPVYVQIPARQAVVAGVYLDTINATITY</sequence>
<proteinExistence type="predicted"/>
<keyword evidence="3" id="KW-1185">Reference proteome</keyword>
<dbReference type="AlphaFoldDB" id="A0A8D5JMH5"/>
<dbReference type="InterPro" id="IPR053167">
    <property type="entry name" value="Spore_coat_component"/>
</dbReference>
<dbReference type="PANTHER" id="PTHR37089">
    <property type="entry name" value="PROTEIN U-RELATED"/>
    <property type="match status" value="1"/>
</dbReference>
<feature type="domain" description="Spore coat protein U/FanG" evidence="1">
    <location>
        <begin position="21"/>
        <end position="145"/>
    </location>
</feature>
<reference evidence="2" key="1">
    <citation type="journal article" date="2021" name="Arch. Microbiol.">
        <title>Methyloradius palustris gen. nov., sp. nov., a methanol-oxidizing bacterium isolated from snow.</title>
        <authorList>
            <person name="Miyadera T."/>
            <person name="Kojima H."/>
            <person name="Fukui M."/>
        </authorList>
    </citation>
    <scope>NUCLEOTIDE SEQUENCE</scope>
    <source>
        <strain evidence="2">Zm11</strain>
    </source>
</reference>
<name>A0A8D5JMH5_9PROT</name>
<dbReference type="Proteomes" id="UP000826722">
    <property type="component" value="Chromosome"/>
</dbReference>
<accession>A0A8D5JMH5</accession>
<dbReference type="EMBL" id="AP024110">
    <property type="protein sequence ID" value="BCM25870.1"/>
    <property type="molecule type" value="Genomic_DNA"/>
</dbReference>
<dbReference type="SMART" id="SM00972">
    <property type="entry name" value="SCPU"/>
    <property type="match status" value="1"/>
</dbReference>
<dbReference type="KEGG" id="mpau:ZMTM_21290"/>
<organism evidence="2 3">
    <name type="scientific">Methyloradius palustris</name>
    <dbReference type="NCBI Taxonomy" id="2778876"/>
    <lineage>
        <taxon>Bacteria</taxon>
        <taxon>Pseudomonadati</taxon>
        <taxon>Pseudomonadota</taxon>
        <taxon>Betaproteobacteria</taxon>
        <taxon>Nitrosomonadales</taxon>
        <taxon>Methylophilaceae</taxon>
        <taxon>Methyloradius</taxon>
    </lineage>
</organism>
<dbReference type="InterPro" id="IPR007893">
    <property type="entry name" value="Spore_coat_U/FanG"/>
</dbReference>
<dbReference type="PANTHER" id="PTHR37089:SF3">
    <property type="entry name" value="EXPORTED PROTEIN"/>
    <property type="match status" value="1"/>
</dbReference>
<gene>
    <name evidence="2" type="ORF">ZMTM_21290</name>
</gene>